<feature type="compositionally biased region" description="Gly residues" evidence="1">
    <location>
        <begin position="402"/>
        <end position="416"/>
    </location>
</feature>
<dbReference type="AlphaFoldDB" id="A0AAD7CRC9"/>
<feature type="compositionally biased region" description="Basic and acidic residues" evidence="1">
    <location>
        <begin position="456"/>
        <end position="467"/>
    </location>
</feature>
<dbReference type="Gene3D" id="1.20.1270.60">
    <property type="entry name" value="Arfaptin homology (AH) domain/BAR domain"/>
    <property type="match status" value="1"/>
</dbReference>
<feature type="compositionally biased region" description="Low complexity" evidence="1">
    <location>
        <begin position="636"/>
        <end position="655"/>
    </location>
</feature>
<feature type="region of interest" description="Disordered" evidence="1">
    <location>
        <begin position="200"/>
        <end position="240"/>
    </location>
</feature>
<feature type="compositionally biased region" description="Pro residues" evidence="1">
    <location>
        <begin position="787"/>
        <end position="803"/>
    </location>
</feature>
<feature type="region of interest" description="Disordered" evidence="1">
    <location>
        <begin position="577"/>
        <end position="703"/>
    </location>
</feature>
<organism evidence="2 3">
    <name type="scientific">Mycena rosella</name>
    <name type="common">Pink bonnet</name>
    <name type="synonym">Agaricus rosellus</name>
    <dbReference type="NCBI Taxonomy" id="1033263"/>
    <lineage>
        <taxon>Eukaryota</taxon>
        <taxon>Fungi</taxon>
        <taxon>Dikarya</taxon>
        <taxon>Basidiomycota</taxon>
        <taxon>Agaricomycotina</taxon>
        <taxon>Agaricomycetes</taxon>
        <taxon>Agaricomycetidae</taxon>
        <taxon>Agaricales</taxon>
        <taxon>Marasmiineae</taxon>
        <taxon>Mycenaceae</taxon>
        <taxon>Mycena</taxon>
    </lineage>
</organism>
<feature type="compositionally biased region" description="Basic and acidic residues" evidence="1">
    <location>
        <begin position="821"/>
        <end position="839"/>
    </location>
</feature>
<dbReference type="PANTHER" id="PTHR31962">
    <property type="entry name" value="SPHINGOLIPID LONG CHAIN BASE-RESPONSIVE PROTEIN PIL1"/>
    <property type="match status" value="1"/>
</dbReference>
<feature type="compositionally biased region" description="Polar residues" evidence="1">
    <location>
        <begin position="530"/>
        <end position="552"/>
    </location>
</feature>
<feature type="compositionally biased region" description="Basic residues" evidence="1">
    <location>
        <begin position="510"/>
        <end position="519"/>
    </location>
</feature>
<feature type="compositionally biased region" description="Polar residues" evidence="1">
    <location>
        <begin position="931"/>
        <end position="941"/>
    </location>
</feature>
<feature type="compositionally biased region" description="Gly residues" evidence="1">
    <location>
        <begin position="656"/>
        <end position="670"/>
    </location>
</feature>
<feature type="region of interest" description="Disordered" evidence="1">
    <location>
        <begin position="735"/>
        <end position="967"/>
    </location>
</feature>
<feature type="compositionally biased region" description="Basic and acidic residues" evidence="1">
    <location>
        <begin position="952"/>
        <end position="963"/>
    </location>
</feature>
<feature type="region of interest" description="Disordered" evidence="1">
    <location>
        <begin position="402"/>
        <end position="467"/>
    </location>
</feature>
<feature type="compositionally biased region" description="Low complexity" evidence="1">
    <location>
        <begin position="907"/>
        <end position="923"/>
    </location>
</feature>
<reference evidence="2" key="1">
    <citation type="submission" date="2023-03" db="EMBL/GenBank/DDBJ databases">
        <title>Massive genome expansion in bonnet fungi (Mycena s.s.) driven by repeated elements and novel gene families across ecological guilds.</title>
        <authorList>
            <consortium name="Lawrence Berkeley National Laboratory"/>
            <person name="Harder C.B."/>
            <person name="Miyauchi S."/>
            <person name="Viragh M."/>
            <person name="Kuo A."/>
            <person name="Thoen E."/>
            <person name="Andreopoulos B."/>
            <person name="Lu D."/>
            <person name="Skrede I."/>
            <person name="Drula E."/>
            <person name="Henrissat B."/>
            <person name="Morin E."/>
            <person name="Kohler A."/>
            <person name="Barry K."/>
            <person name="LaButti K."/>
            <person name="Morin E."/>
            <person name="Salamov A."/>
            <person name="Lipzen A."/>
            <person name="Mereny Z."/>
            <person name="Hegedus B."/>
            <person name="Baldrian P."/>
            <person name="Stursova M."/>
            <person name="Weitz H."/>
            <person name="Taylor A."/>
            <person name="Grigoriev I.V."/>
            <person name="Nagy L.G."/>
            <person name="Martin F."/>
            <person name="Kauserud H."/>
        </authorList>
    </citation>
    <scope>NUCLEOTIDE SEQUENCE</scope>
    <source>
        <strain evidence="2">CBHHK067</strain>
    </source>
</reference>
<dbReference type="GO" id="GO:0005886">
    <property type="term" value="C:plasma membrane"/>
    <property type="evidence" value="ECO:0007669"/>
    <property type="project" value="TreeGrafter"/>
</dbReference>
<accession>A0AAD7CRC9</accession>
<dbReference type="GO" id="GO:0036286">
    <property type="term" value="C:eisosome filament"/>
    <property type="evidence" value="ECO:0007669"/>
    <property type="project" value="TreeGrafter"/>
</dbReference>
<feature type="compositionally biased region" description="Polar residues" evidence="1">
    <location>
        <begin position="206"/>
        <end position="223"/>
    </location>
</feature>
<gene>
    <name evidence="2" type="ORF">B0H17DRAFT_1337567</name>
</gene>
<feature type="compositionally biased region" description="Acidic residues" evidence="1">
    <location>
        <begin position="323"/>
        <end position="334"/>
    </location>
</feature>
<proteinExistence type="predicted"/>
<feature type="region of interest" description="Disordered" evidence="1">
    <location>
        <begin position="484"/>
        <end position="553"/>
    </location>
</feature>
<feature type="compositionally biased region" description="Basic and acidic residues" evidence="1">
    <location>
        <begin position="360"/>
        <end position="372"/>
    </location>
</feature>
<dbReference type="GO" id="GO:0006897">
    <property type="term" value="P:endocytosis"/>
    <property type="evidence" value="ECO:0007669"/>
    <property type="project" value="TreeGrafter"/>
</dbReference>
<dbReference type="InterPro" id="IPR028245">
    <property type="entry name" value="PIL1/LSP1"/>
</dbReference>
<dbReference type="GO" id="GO:0070941">
    <property type="term" value="P:eisosome assembly"/>
    <property type="evidence" value="ECO:0007669"/>
    <property type="project" value="TreeGrafter"/>
</dbReference>
<feature type="region of interest" description="Disordered" evidence="1">
    <location>
        <begin position="260"/>
        <end position="279"/>
    </location>
</feature>
<dbReference type="Proteomes" id="UP001221757">
    <property type="component" value="Unassembled WGS sequence"/>
</dbReference>
<dbReference type="InterPro" id="IPR027267">
    <property type="entry name" value="AH/BAR_dom_sf"/>
</dbReference>
<evidence type="ECO:0000256" key="1">
    <source>
        <dbReference type="SAM" id="MobiDB-lite"/>
    </source>
</evidence>
<comment type="caution">
    <text evidence="2">The sequence shown here is derived from an EMBL/GenBank/DDBJ whole genome shotgun (WGS) entry which is preliminary data.</text>
</comment>
<dbReference type="EMBL" id="JARKIE010000271">
    <property type="protein sequence ID" value="KAJ7659426.1"/>
    <property type="molecule type" value="Genomic_DNA"/>
</dbReference>
<feature type="compositionally biased region" description="Acidic residues" evidence="1">
    <location>
        <begin position="854"/>
        <end position="865"/>
    </location>
</feature>
<evidence type="ECO:0000313" key="2">
    <source>
        <dbReference type="EMBL" id="KAJ7659426.1"/>
    </source>
</evidence>
<dbReference type="PANTHER" id="PTHR31962:SF1">
    <property type="entry name" value="SPHINGOLIPID LONG CHAIN BASE-RESPONSIVE PROTEIN PIL1"/>
    <property type="match status" value="1"/>
</dbReference>
<protein>
    <submittedName>
        <fullName evidence="2">Uncharacterized protein</fullName>
    </submittedName>
</protein>
<evidence type="ECO:0000313" key="3">
    <source>
        <dbReference type="Proteomes" id="UP001221757"/>
    </source>
</evidence>
<name>A0AAD7CRC9_MYCRO</name>
<keyword evidence="3" id="KW-1185">Reference proteome</keyword>
<sequence>MVHRPADSRLLANLLSQEKEYAKHLATLLDHSNASLASVTAYASASSPASAHLILSVAGSLATADDALRHYAVAVDRWRDYLKGLKALEDEVGNIMRDREILVTRLIKASKPTLHATHSASSLSLSPVQSSASLPFSAASTSNSKLAAAQTELQACEAHLAAKEAALETHRAALVREGLAARCRALADCGRRWAEAGAAGAATATQNTPHDSAYTHTTTNANTDKPLPAAGAGDSDVSLAPSQSASQINLFLDAQQPQHIYSDLPLPPPSASSAGHGGGLPAAHAMGDLAVPFAMGVPFAARSHVLARRITEEDLLRLQGDGGDGDSSEGDPDADATANGPLKVVENPRFAGPNASAKTLRRESTLQRERPHGGSSLSVPARSGSGFFGSLRGLFGRKGGSDAGAVGGGNGGGGGGGKRRWGRGSGRDADASDDDEPDVRSEPTPAPRARVFSDVGSRRGREAMRTVEGARKAEAWVGGQAQVLQRAEEEGGDKGWASDGGGAGTGAGTVKRRKSKKGTGKAAGTGTVRSVESNTVRSVESNTVRSVDSATSEVLVLSPRQKRRASLGVTADGAAGALGAAPAPAPEARPKTKGTLTKADRRVSMPVNHTPTAEGASLMSIVEGVARGNRDGWGAQGSKGSASNGNGNGNASAIGNGNGSIGANGSGSGGLLEIKAPRLDAPVARGRAMSDGLPRASSTPSSLIHTTPSLTLAGLPRAPASVFATPAVPSTFGGPDMLGAELTRGGSAGSSSAGSSVRRPAKSPLRSALRAASPPPVLVPHVEKAPAPAPTPTPAAVPVPIRVPAPVVNGNASGSGSGKGKGKETEETAPGDRDAHDSDDAASISSYETGHETFDEDGEGEETEHEEERAPPPPPHEYGVNGGVLHESPVQSSAHNNMIEDYGYGGSDLSASSASTAPASGAPLRRKSVRVSLQPTFSTTPPAIDDDDEEGEDRHAPWGERTGKTAVDMWEDSSEEDVEYQKAKKLLSRVARRDKKGR</sequence>
<dbReference type="GO" id="GO:0008289">
    <property type="term" value="F:lipid binding"/>
    <property type="evidence" value="ECO:0007669"/>
    <property type="project" value="TreeGrafter"/>
</dbReference>
<feature type="compositionally biased region" description="Gly residues" evidence="1">
    <location>
        <begin position="498"/>
        <end position="507"/>
    </location>
</feature>
<feature type="region of interest" description="Disordered" evidence="1">
    <location>
        <begin position="318"/>
        <end position="383"/>
    </location>
</feature>